<evidence type="ECO:0000256" key="5">
    <source>
        <dbReference type="ARBA" id="ARBA00023136"/>
    </source>
</evidence>
<organism evidence="8 9">
    <name type="scientific">Helicobacter valdiviensis</name>
    <dbReference type="NCBI Taxonomy" id="1458358"/>
    <lineage>
        <taxon>Bacteria</taxon>
        <taxon>Pseudomonadati</taxon>
        <taxon>Campylobacterota</taxon>
        <taxon>Epsilonproteobacteria</taxon>
        <taxon>Campylobacterales</taxon>
        <taxon>Helicobacteraceae</taxon>
        <taxon>Helicobacter</taxon>
    </lineage>
</organism>
<dbReference type="Pfam" id="PF00892">
    <property type="entry name" value="EamA"/>
    <property type="match status" value="2"/>
</dbReference>
<dbReference type="RefSeq" id="WP_111230491.1">
    <property type="nucleotide sequence ID" value="NZ_NBIU01000035.1"/>
</dbReference>
<comment type="subcellular location">
    <subcellularLocation>
        <location evidence="1">Cell membrane</location>
        <topology evidence="1">Multi-pass membrane protein</topology>
    </subcellularLocation>
</comment>
<comment type="caution">
    <text evidence="8">The sequence shown here is derived from an EMBL/GenBank/DDBJ whole genome shotgun (WGS) entry which is preliminary data.</text>
</comment>
<keyword evidence="5 6" id="KW-0472">Membrane</keyword>
<dbReference type="AlphaFoldDB" id="A0A2W6MTY4"/>
<dbReference type="InterPro" id="IPR037185">
    <property type="entry name" value="EmrE-like"/>
</dbReference>
<feature type="transmembrane region" description="Helical" evidence="6">
    <location>
        <begin position="70"/>
        <end position="89"/>
    </location>
</feature>
<dbReference type="GO" id="GO:0005886">
    <property type="term" value="C:plasma membrane"/>
    <property type="evidence" value="ECO:0007669"/>
    <property type="project" value="UniProtKB-SubCell"/>
</dbReference>
<proteinExistence type="predicted"/>
<keyword evidence="9" id="KW-1185">Reference proteome</keyword>
<feature type="transmembrane region" description="Helical" evidence="6">
    <location>
        <begin position="126"/>
        <end position="144"/>
    </location>
</feature>
<feature type="transmembrane region" description="Helical" evidence="6">
    <location>
        <begin position="95"/>
        <end position="119"/>
    </location>
</feature>
<name>A0A2W6MTY4_9HELI</name>
<feature type="transmembrane region" description="Helical" evidence="6">
    <location>
        <begin position="9"/>
        <end position="27"/>
    </location>
</feature>
<feature type="transmembrane region" description="Helical" evidence="6">
    <location>
        <begin position="39"/>
        <end position="58"/>
    </location>
</feature>
<evidence type="ECO:0000313" key="9">
    <source>
        <dbReference type="Proteomes" id="UP000249746"/>
    </source>
</evidence>
<dbReference type="Proteomes" id="UP000249746">
    <property type="component" value="Unassembled WGS sequence"/>
</dbReference>
<dbReference type="PANTHER" id="PTHR32322:SF18">
    <property type="entry name" value="S-ADENOSYLMETHIONINE_S-ADENOSYLHOMOCYSTEINE TRANSPORTER"/>
    <property type="match status" value="1"/>
</dbReference>
<feature type="transmembrane region" description="Helical" evidence="6">
    <location>
        <begin position="271"/>
        <end position="289"/>
    </location>
</feature>
<dbReference type="InterPro" id="IPR050638">
    <property type="entry name" value="AA-Vitamin_Transporters"/>
</dbReference>
<accession>A0A2W6MTY4</accession>
<feature type="transmembrane region" description="Helical" evidence="6">
    <location>
        <begin position="150"/>
        <end position="171"/>
    </location>
</feature>
<keyword evidence="4 6" id="KW-1133">Transmembrane helix</keyword>
<evidence type="ECO:0000256" key="2">
    <source>
        <dbReference type="ARBA" id="ARBA00022475"/>
    </source>
</evidence>
<dbReference type="PANTHER" id="PTHR32322">
    <property type="entry name" value="INNER MEMBRANE TRANSPORTER"/>
    <property type="match status" value="1"/>
</dbReference>
<sequence>MKLQNEQIGALWISSASIAYGIMPIWTVLAQKNGFGSDFILFFRFFFSALLFLTWIKFKKIPLKLPKIKLWHFFILGGILYVVQAGAYLESLRFIPASLGVLIYHIYPIIVALIAIFFLKDSLKAMTILCLILCFVGLVFILQIPKDLTLDYFGVVLSLIGALFYALYVIFSKSITFGISSVVSSFYICLFASLVMFLIFIFKGGIEPTSINAVGIFSLLGLTFISTLFSMMAYFLGMPKLGVTKTAILGMIEPLVAVLLSLLILDESLNLWQWGGAFLIIFGSLLLFIKK</sequence>
<evidence type="ECO:0000256" key="6">
    <source>
        <dbReference type="SAM" id="Phobius"/>
    </source>
</evidence>
<feature type="transmembrane region" description="Helical" evidence="6">
    <location>
        <begin position="247"/>
        <end position="265"/>
    </location>
</feature>
<dbReference type="InterPro" id="IPR000620">
    <property type="entry name" value="EamA_dom"/>
</dbReference>
<feature type="domain" description="EamA" evidence="7">
    <location>
        <begin position="8"/>
        <end position="142"/>
    </location>
</feature>
<evidence type="ECO:0000256" key="1">
    <source>
        <dbReference type="ARBA" id="ARBA00004651"/>
    </source>
</evidence>
<dbReference type="OrthoDB" id="5322660at2"/>
<evidence type="ECO:0000259" key="7">
    <source>
        <dbReference type="Pfam" id="PF00892"/>
    </source>
</evidence>
<evidence type="ECO:0000256" key="4">
    <source>
        <dbReference type="ARBA" id="ARBA00022989"/>
    </source>
</evidence>
<dbReference type="SUPFAM" id="SSF103481">
    <property type="entry name" value="Multidrug resistance efflux transporter EmrE"/>
    <property type="match status" value="2"/>
</dbReference>
<reference evidence="8 9" key="1">
    <citation type="submission" date="2017-03" db="EMBL/GenBank/DDBJ databases">
        <title>Genomic and clinical evidence uncovers the enterohepatic species Helicobacter valdiviensis as a potential human intestinal pathogen.</title>
        <authorList>
            <person name="Fresia P."/>
            <person name="Jara R."/>
            <person name="Sierra R."/>
            <person name="Ferres I."/>
            <person name="Greif G."/>
            <person name="Iraola G."/>
            <person name="Collado L."/>
        </authorList>
    </citation>
    <scope>NUCLEOTIDE SEQUENCE [LARGE SCALE GENOMIC DNA]</scope>
    <source>
        <strain evidence="8 9">WBE14</strain>
    </source>
</reference>
<gene>
    <name evidence="8" type="ORF">B6S12_09115</name>
</gene>
<evidence type="ECO:0000256" key="3">
    <source>
        <dbReference type="ARBA" id="ARBA00022692"/>
    </source>
</evidence>
<evidence type="ECO:0000313" key="8">
    <source>
        <dbReference type="EMBL" id="PZT47421.1"/>
    </source>
</evidence>
<protein>
    <submittedName>
        <fullName evidence="8">EamA family transporter</fullName>
    </submittedName>
</protein>
<feature type="domain" description="EamA" evidence="7">
    <location>
        <begin position="153"/>
        <end position="288"/>
    </location>
</feature>
<feature type="transmembrane region" description="Helical" evidence="6">
    <location>
        <begin position="183"/>
        <end position="202"/>
    </location>
</feature>
<keyword evidence="3 6" id="KW-0812">Transmembrane</keyword>
<keyword evidence="2" id="KW-1003">Cell membrane</keyword>
<feature type="transmembrane region" description="Helical" evidence="6">
    <location>
        <begin position="214"/>
        <end position="235"/>
    </location>
</feature>
<dbReference type="EMBL" id="NBIU01000035">
    <property type="protein sequence ID" value="PZT47421.1"/>
    <property type="molecule type" value="Genomic_DNA"/>
</dbReference>